<keyword evidence="2" id="KW-1185">Reference proteome</keyword>
<dbReference type="InterPro" id="IPR003033">
    <property type="entry name" value="SCP2_sterol-bd_dom"/>
</dbReference>
<name>A0A2W2DFB7_9ACTN</name>
<sequence>MSETVREFFDRLAHGGGRMLRQVSGTVRFDLTSPGGVDRWLVVIDQGQVTASRGRADTADTVIQVDEALFLRMTRGEVKPLPAFLRNDLTADGEFRMVVMLERLFAPPPGARHPRTVANRPPPTPEREAR</sequence>
<dbReference type="Proteomes" id="UP000248627">
    <property type="component" value="Unassembled WGS sequence"/>
</dbReference>
<protein>
    <submittedName>
        <fullName evidence="1">Sterol-binding protein</fullName>
    </submittedName>
</protein>
<evidence type="ECO:0000313" key="1">
    <source>
        <dbReference type="EMBL" id="PZF98547.1"/>
    </source>
</evidence>
<gene>
    <name evidence="1" type="ORF">C1I93_08545</name>
</gene>
<reference evidence="1 2" key="1">
    <citation type="submission" date="2018-01" db="EMBL/GenBank/DDBJ databases">
        <title>Draft genome sequence of Jishengella endophytica.</title>
        <authorList>
            <person name="Sahin N."/>
            <person name="Ay H."/>
            <person name="Saygin H."/>
        </authorList>
    </citation>
    <scope>NUCLEOTIDE SEQUENCE [LARGE SCALE GENOMIC DNA]</scope>
    <source>
        <strain evidence="1 2">DSM 45430</strain>
    </source>
</reference>
<dbReference type="SUPFAM" id="SSF55718">
    <property type="entry name" value="SCP-like"/>
    <property type="match status" value="1"/>
</dbReference>
<dbReference type="Gene3D" id="3.30.1050.10">
    <property type="entry name" value="SCP2 sterol-binding domain"/>
    <property type="match status" value="1"/>
</dbReference>
<dbReference type="EMBL" id="POTX01000038">
    <property type="protein sequence ID" value="PZF98547.1"/>
    <property type="molecule type" value="Genomic_DNA"/>
</dbReference>
<dbReference type="Pfam" id="PF02036">
    <property type="entry name" value="SCP2"/>
    <property type="match status" value="1"/>
</dbReference>
<accession>A0A2W2DFB7</accession>
<dbReference type="RefSeq" id="WP_111242689.1">
    <property type="nucleotide sequence ID" value="NZ_AP023358.1"/>
</dbReference>
<evidence type="ECO:0000313" key="2">
    <source>
        <dbReference type="Proteomes" id="UP000248627"/>
    </source>
</evidence>
<organism evidence="1 2">
    <name type="scientific">Micromonospora endophytica</name>
    <dbReference type="NCBI Taxonomy" id="515350"/>
    <lineage>
        <taxon>Bacteria</taxon>
        <taxon>Bacillati</taxon>
        <taxon>Actinomycetota</taxon>
        <taxon>Actinomycetes</taxon>
        <taxon>Micromonosporales</taxon>
        <taxon>Micromonosporaceae</taxon>
        <taxon>Micromonospora</taxon>
    </lineage>
</organism>
<comment type="caution">
    <text evidence="1">The sequence shown here is derived from an EMBL/GenBank/DDBJ whole genome shotgun (WGS) entry which is preliminary data.</text>
</comment>
<dbReference type="OrthoDB" id="3381037at2"/>
<dbReference type="InterPro" id="IPR036527">
    <property type="entry name" value="SCP2_sterol-bd_dom_sf"/>
</dbReference>
<dbReference type="AlphaFoldDB" id="A0A2W2DFB7"/>
<proteinExistence type="predicted"/>